<feature type="region of interest" description="Disordered" evidence="2">
    <location>
        <begin position="535"/>
        <end position="568"/>
    </location>
</feature>
<evidence type="ECO:0000256" key="1">
    <source>
        <dbReference type="SAM" id="Coils"/>
    </source>
</evidence>
<proteinExistence type="predicted"/>
<dbReference type="GO" id="GO:0010073">
    <property type="term" value="P:meristem maintenance"/>
    <property type="evidence" value="ECO:0007669"/>
    <property type="project" value="InterPro"/>
</dbReference>
<feature type="region of interest" description="Disordered" evidence="2">
    <location>
        <begin position="64"/>
        <end position="130"/>
    </location>
</feature>
<dbReference type="InterPro" id="IPR044824">
    <property type="entry name" value="MAIN-like"/>
</dbReference>
<evidence type="ECO:0008006" key="4">
    <source>
        <dbReference type="Google" id="ProtNLM"/>
    </source>
</evidence>
<dbReference type="AlphaFoldDB" id="A0A2N9HS96"/>
<keyword evidence="1" id="KW-0175">Coiled coil</keyword>
<dbReference type="PANTHER" id="PTHR46033:SF8">
    <property type="entry name" value="PROTEIN MAINTENANCE OF MERISTEMS-LIKE"/>
    <property type="match status" value="1"/>
</dbReference>
<gene>
    <name evidence="3" type="ORF">FSB_LOCUS44848</name>
</gene>
<sequence>MSDRGSGSGGPRRSDRLAKGKAVAYEPESSPDTDDEYDAMEDVCTRVDASIARNLQAELDAEAAGLASGATRPSSRPGIAIGCSARPSGAPRQSTAVLTVVPPARSKRQRSDCAPPSADPIPEDYDPPESVGRGGWSDFCQLLETARQEYKDFLVELGFGPFLSIRYVHVWHPLVRCWVERFFHHTGTFHLSTCEMGVLHVDWSAILGIRFGEASLLEDQVSEGSFEEGDRGASYGAAISSVGRLFHLQLLGNDKSTVPTPIVGIFRDIDALRDYDWGALTYGFYIRGLRRFSRRETISFLGFWQFTIFWAFEHFPPFAPSRLPSAPDFVFPLARSVELSHLRVWIRSPRSWELLMGERTIRQVGGEAIVPVDPPQLMSIEGYIPRDLSYMAGVDAYPDLIRADVPYQGRFEQVSLGPLMSLHEVEGGRVMGGSAMDSHLFQSSGEVERLQNEILRLQLELSVSEDHHVADMDRVQGEMARMQMDATQMQGEMAQMQADLVQRQRDLDSRDAALATHVATIQRLEDQLMGVGIPPLSGAGSSGFGQTSFPPPPDPVSRDWFFDDPPSL</sequence>
<accession>A0A2N9HS96</accession>
<evidence type="ECO:0000256" key="2">
    <source>
        <dbReference type="SAM" id="MobiDB-lite"/>
    </source>
</evidence>
<reference evidence="3" key="1">
    <citation type="submission" date="2018-02" db="EMBL/GenBank/DDBJ databases">
        <authorList>
            <person name="Cohen D.B."/>
            <person name="Kent A.D."/>
        </authorList>
    </citation>
    <scope>NUCLEOTIDE SEQUENCE</scope>
</reference>
<feature type="coiled-coil region" evidence="1">
    <location>
        <begin position="440"/>
        <end position="499"/>
    </location>
</feature>
<name>A0A2N9HS96_FAGSY</name>
<organism evidence="3">
    <name type="scientific">Fagus sylvatica</name>
    <name type="common">Beechnut</name>
    <dbReference type="NCBI Taxonomy" id="28930"/>
    <lineage>
        <taxon>Eukaryota</taxon>
        <taxon>Viridiplantae</taxon>
        <taxon>Streptophyta</taxon>
        <taxon>Embryophyta</taxon>
        <taxon>Tracheophyta</taxon>
        <taxon>Spermatophyta</taxon>
        <taxon>Magnoliopsida</taxon>
        <taxon>eudicotyledons</taxon>
        <taxon>Gunneridae</taxon>
        <taxon>Pentapetalae</taxon>
        <taxon>rosids</taxon>
        <taxon>fabids</taxon>
        <taxon>Fagales</taxon>
        <taxon>Fagaceae</taxon>
        <taxon>Fagus</taxon>
    </lineage>
</organism>
<evidence type="ECO:0000313" key="3">
    <source>
        <dbReference type="EMBL" id="SPD16966.1"/>
    </source>
</evidence>
<feature type="region of interest" description="Disordered" evidence="2">
    <location>
        <begin position="1"/>
        <end position="39"/>
    </location>
</feature>
<dbReference type="PANTHER" id="PTHR46033">
    <property type="entry name" value="PROTEIN MAIN-LIKE 2"/>
    <property type="match status" value="1"/>
</dbReference>
<feature type="compositionally biased region" description="Acidic residues" evidence="2">
    <location>
        <begin position="29"/>
        <end position="39"/>
    </location>
</feature>
<feature type="compositionally biased region" description="Gly residues" evidence="2">
    <location>
        <begin position="1"/>
        <end position="10"/>
    </location>
</feature>
<dbReference type="EMBL" id="OIVN01004368">
    <property type="protein sequence ID" value="SPD16966.1"/>
    <property type="molecule type" value="Genomic_DNA"/>
</dbReference>
<protein>
    <recommendedName>
        <fullName evidence="4">Aminotransferase-like plant mobile domain-containing protein</fullName>
    </recommendedName>
</protein>